<feature type="signal peptide" evidence="1">
    <location>
        <begin position="1"/>
        <end position="21"/>
    </location>
</feature>
<accession>A0A4Z1C4Q9</accession>
<keyword evidence="3" id="KW-1185">Reference proteome</keyword>
<reference evidence="2 3" key="1">
    <citation type="submission" date="2019-04" db="EMBL/GenBank/DDBJ databases">
        <title>Three New Species of Nocardioides, Nocardioides euryhalodurans sp. nov., Nocardioides seonyuensis sp. nov. and Nocardioides eburneoflavus sp. nov. Isolated from Soil.</title>
        <authorList>
            <person name="Roh S.G."/>
            <person name="Lee C."/>
            <person name="Kim M.-K."/>
            <person name="Kim S.B."/>
        </authorList>
    </citation>
    <scope>NUCLEOTIDE SEQUENCE [LARGE SCALE GENOMIC DNA]</scope>
    <source>
        <strain evidence="2 3">MMS17-SY213</strain>
    </source>
</reference>
<name>A0A4Z1C4Q9_9ACTN</name>
<evidence type="ECO:0000313" key="2">
    <source>
        <dbReference type="EMBL" id="TGN65284.1"/>
    </source>
</evidence>
<proteinExistence type="predicted"/>
<dbReference type="Proteomes" id="UP000297496">
    <property type="component" value="Unassembled WGS sequence"/>
</dbReference>
<organism evidence="2 3">
    <name type="scientific">Nocardioides eburneiflavus</name>
    <dbReference type="NCBI Taxonomy" id="2518372"/>
    <lineage>
        <taxon>Bacteria</taxon>
        <taxon>Bacillati</taxon>
        <taxon>Actinomycetota</taxon>
        <taxon>Actinomycetes</taxon>
        <taxon>Propionibacteriales</taxon>
        <taxon>Nocardioidaceae</taxon>
        <taxon>Nocardioides</taxon>
    </lineage>
</organism>
<evidence type="ECO:0000313" key="3">
    <source>
        <dbReference type="Proteomes" id="UP000297496"/>
    </source>
</evidence>
<dbReference type="AlphaFoldDB" id="A0A4Z1C4Q9"/>
<comment type="caution">
    <text evidence="2">The sequence shown here is derived from an EMBL/GenBank/DDBJ whole genome shotgun (WGS) entry which is preliminary data.</text>
</comment>
<gene>
    <name evidence="2" type="ORF">EXE59_15945</name>
</gene>
<dbReference type="RefSeq" id="WP_135839782.1">
    <property type="nucleotide sequence ID" value="NZ_SRRO01000001.1"/>
</dbReference>
<evidence type="ECO:0008006" key="4">
    <source>
        <dbReference type="Google" id="ProtNLM"/>
    </source>
</evidence>
<dbReference type="EMBL" id="SRRO01000001">
    <property type="protein sequence ID" value="TGN65284.1"/>
    <property type="molecule type" value="Genomic_DNA"/>
</dbReference>
<sequence>MQLALAVLMAVALVPTAPPSAMPEAPRHVTRHEYAQVSPGMTRTRVERTFGAGRGCVYVEYELDDVLHTGRQYRDTAGTTVSIQYEKPDGGRSRAIGKQWGLLESCFHSRARAASHTGSVVP</sequence>
<evidence type="ECO:0000256" key="1">
    <source>
        <dbReference type="SAM" id="SignalP"/>
    </source>
</evidence>
<keyword evidence="1" id="KW-0732">Signal</keyword>
<protein>
    <recommendedName>
        <fullName evidence="4">Secreted protein</fullName>
    </recommendedName>
</protein>
<feature type="chain" id="PRO_5039231398" description="Secreted protein" evidence="1">
    <location>
        <begin position="22"/>
        <end position="122"/>
    </location>
</feature>